<proteinExistence type="predicted"/>
<evidence type="ECO:0000313" key="2">
    <source>
        <dbReference type="EMBL" id="GIZ03375.1"/>
    </source>
</evidence>
<accession>A0AAV4Y8M8</accession>
<dbReference type="EMBL" id="BPLR01018938">
    <property type="protein sequence ID" value="GIZ03375.1"/>
    <property type="molecule type" value="Genomic_DNA"/>
</dbReference>
<evidence type="ECO:0000313" key="3">
    <source>
        <dbReference type="Proteomes" id="UP001054945"/>
    </source>
</evidence>
<name>A0AAV4Y8M8_CAEEX</name>
<evidence type="ECO:0000256" key="1">
    <source>
        <dbReference type="SAM" id="MobiDB-lite"/>
    </source>
</evidence>
<sequence>MTQHHLPPGGPSISNKQMPPLHGSRWSSDIAAVGRSLRLTTPMLMNCRSYITQLSGAFAGPFHPRECGFVEGWLDYFCFIKCIDFSLYVE</sequence>
<dbReference type="AlphaFoldDB" id="A0AAV4Y8M8"/>
<organism evidence="2 3">
    <name type="scientific">Caerostris extrusa</name>
    <name type="common">Bark spider</name>
    <name type="synonym">Caerostris bankana</name>
    <dbReference type="NCBI Taxonomy" id="172846"/>
    <lineage>
        <taxon>Eukaryota</taxon>
        <taxon>Metazoa</taxon>
        <taxon>Ecdysozoa</taxon>
        <taxon>Arthropoda</taxon>
        <taxon>Chelicerata</taxon>
        <taxon>Arachnida</taxon>
        <taxon>Araneae</taxon>
        <taxon>Araneomorphae</taxon>
        <taxon>Entelegynae</taxon>
        <taxon>Araneoidea</taxon>
        <taxon>Araneidae</taxon>
        <taxon>Caerostris</taxon>
    </lineage>
</organism>
<keyword evidence="3" id="KW-1185">Reference proteome</keyword>
<gene>
    <name evidence="2" type="ORF">CEXT_76131</name>
</gene>
<comment type="caution">
    <text evidence="2">The sequence shown here is derived from an EMBL/GenBank/DDBJ whole genome shotgun (WGS) entry which is preliminary data.</text>
</comment>
<feature type="region of interest" description="Disordered" evidence="1">
    <location>
        <begin position="1"/>
        <end position="26"/>
    </location>
</feature>
<protein>
    <submittedName>
        <fullName evidence="2">Uncharacterized protein</fullName>
    </submittedName>
</protein>
<dbReference type="Proteomes" id="UP001054945">
    <property type="component" value="Unassembled WGS sequence"/>
</dbReference>
<reference evidence="2 3" key="1">
    <citation type="submission" date="2021-06" db="EMBL/GenBank/DDBJ databases">
        <title>Caerostris extrusa draft genome.</title>
        <authorList>
            <person name="Kono N."/>
            <person name="Arakawa K."/>
        </authorList>
    </citation>
    <scope>NUCLEOTIDE SEQUENCE [LARGE SCALE GENOMIC DNA]</scope>
</reference>